<feature type="chain" id="PRO_5043575966" evidence="2">
    <location>
        <begin position="26"/>
        <end position="373"/>
    </location>
</feature>
<evidence type="ECO:0000256" key="2">
    <source>
        <dbReference type="SAM" id="SignalP"/>
    </source>
</evidence>
<evidence type="ECO:0000313" key="3">
    <source>
        <dbReference type="EMBL" id="KAK9706751.1"/>
    </source>
</evidence>
<dbReference type="CDD" id="cd01837">
    <property type="entry name" value="SGNH_plant_lipase_like"/>
    <property type="match status" value="1"/>
</dbReference>
<dbReference type="Pfam" id="PF00657">
    <property type="entry name" value="Lipase_GDSL"/>
    <property type="match status" value="1"/>
</dbReference>
<reference evidence="3" key="1">
    <citation type="submission" date="2024-03" db="EMBL/GenBank/DDBJ databases">
        <title>WGS assembly of Saponaria officinalis var. Norfolk2.</title>
        <authorList>
            <person name="Jenkins J."/>
            <person name="Shu S."/>
            <person name="Grimwood J."/>
            <person name="Barry K."/>
            <person name="Goodstein D."/>
            <person name="Schmutz J."/>
            <person name="Leebens-Mack J."/>
            <person name="Osbourn A."/>
        </authorList>
    </citation>
    <scope>NUCLEOTIDE SEQUENCE [LARGE SCALE GENOMIC DNA]</scope>
    <source>
        <strain evidence="3">JIC</strain>
    </source>
</reference>
<dbReference type="AlphaFoldDB" id="A0AAW1JUR7"/>
<dbReference type="InterPro" id="IPR036514">
    <property type="entry name" value="SGNH_hydro_sf"/>
</dbReference>
<dbReference type="EMBL" id="JBDFQZ010000007">
    <property type="protein sequence ID" value="KAK9706751.1"/>
    <property type="molecule type" value="Genomic_DNA"/>
</dbReference>
<accession>A0AAW1JUR7</accession>
<proteinExistence type="inferred from homology"/>
<dbReference type="PANTHER" id="PTHR45642">
    <property type="entry name" value="GDSL ESTERASE/LIPASE EXL3"/>
    <property type="match status" value="1"/>
</dbReference>
<dbReference type="SUPFAM" id="SSF52266">
    <property type="entry name" value="SGNH hydrolase"/>
    <property type="match status" value="1"/>
</dbReference>
<feature type="signal peptide" evidence="2">
    <location>
        <begin position="1"/>
        <end position="25"/>
    </location>
</feature>
<comment type="caution">
    <text evidence="3">The sequence shown here is derived from an EMBL/GenBank/DDBJ whole genome shotgun (WGS) entry which is preliminary data.</text>
</comment>
<dbReference type="FunFam" id="3.40.50.1110:FF:000003">
    <property type="entry name" value="GDSL esterase/lipase APG"/>
    <property type="match status" value="1"/>
</dbReference>
<dbReference type="Proteomes" id="UP001443914">
    <property type="component" value="Unassembled WGS sequence"/>
</dbReference>
<sequence>MAFLLQNRCASIILLFHFLVYLSTTQNVCCAQNLKKQNVSNNSILAAFVFGDSTVDPGNNNYIKTLFKSDFLPYGVDFEGHTPTGRFSNGRLATDFIASYMGIKEAIPAYLDPNLSLEDLITGVSFASAGTGYDPLTAVKTSVIDMSKQLEYFDEYKKRIKSMIGKKRMNELMKRSAFVISCGSNDIIYTYGLVDSPLQPYTSPTYLRFLLDQSISFVQGLLDRGATKIAVVSLPPVGCVPAVIESHPSYNNNKPRQCVESLSSLAIDFNQMLQSELKTIQASKPTSTVIYADIYTPLQDQIYHPLKYGFEEVDKFCCGTGLLEGTFLCNALTNVCKDRSKYVFWDAIHPTERSYALIFEALRPLIDIILTKP</sequence>
<dbReference type="InterPro" id="IPR050592">
    <property type="entry name" value="GDSL_lipolytic_enzyme"/>
</dbReference>
<keyword evidence="2" id="KW-0732">Signal</keyword>
<keyword evidence="4" id="KW-1185">Reference proteome</keyword>
<evidence type="ECO:0000256" key="1">
    <source>
        <dbReference type="ARBA" id="ARBA00008668"/>
    </source>
</evidence>
<gene>
    <name evidence="3" type="ORF">RND81_07G149600</name>
</gene>
<dbReference type="InterPro" id="IPR035669">
    <property type="entry name" value="SGNH_plant_lipase-like"/>
</dbReference>
<dbReference type="InterPro" id="IPR001087">
    <property type="entry name" value="GDSL"/>
</dbReference>
<evidence type="ECO:0000313" key="4">
    <source>
        <dbReference type="Proteomes" id="UP001443914"/>
    </source>
</evidence>
<dbReference type="Gene3D" id="3.40.50.1110">
    <property type="entry name" value="SGNH hydrolase"/>
    <property type="match status" value="1"/>
</dbReference>
<dbReference type="GO" id="GO:0016788">
    <property type="term" value="F:hydrolase activity, acting on ester bonds"/>
    <property type="evidence" value="ECO:0007669"/>
    <property type="project" value="InterPro"/>
</dbReference>
<comment type="similarity">
    <text evidence="1">Belongs to the 'GDSL' lipolytic enzyme family.</text>
</comment>
<name>A0AAW1JUR7_SAPOF</name>
<dbReference type="PANTHER" id="PTHR45642:SF3">
    <property type="entry name" value="OS09G0540400 PROTEIN"/>
    <property type="match status" value="1"/>
</dbReference>
<protein>
    <submittedName>
        <fullName evidence="3">Uncharacterized protein</fullName>
    </submittedName>
</protein>
<organism evidence="3 4">
    <name type="scientific">Saponaria officinalis</name>
    <name type="common">Common soapwort</name>
    <name type="synonym">Lychnis saponaria</name>
    <dbReference type="NCBI Taxonomy" id="3572"/>
    <lineage>
        <taxon>Eukaryota</taxon>
        <taxon>Viridiplantae</taxon>
        <taxon>Streptophyta</taxon>
        <taxon>Embryophyta</taxon>
        <taxon>Tracheophyta</taxon>
        <taxon>Spermatophyta</taxon>
        <taxon>Magnoliopsida</taxon>
        <taxon>eudicotyledons</taxon>
        <taxon>Gunneridae</taxon>
        <taxon>Pentapetalae</taxon>
        <taxon>Caryophyllales</taxon>
        <taxon>Caryophyllaceae</taxon>
        <taxon>Caryophylleae</taxon>
        <taxon>Saponaria</taxon>
    </lineage>
</organism>